<keyword evidence="1" id="KW-1133">Transmembrane helix</keyword>
<feature type="domain" description="Penicillin-binding protein transpeptidase" evidence="2">
    <location>
        <begin position="264"/>
        <end position="580"/>
    </location>
</feature>
<name>A0ABV5AV17_9BACL</name>
<dbReference type="Gene3D" id="3.90.1310.10">
    <property type="entry name" value="Penicillin-binding protein 2a (Domain 2)"/>
    <property type="match status" value="1"/>
</dbReference>
<dbReference type="SUPFAM" id="SSF56519">
    <property type="entry name" value="Penicillin binding protein dimerisation domain"/>
    <property type="match status" value="1"/>
</dbReference>
<dbReference type="Gene3D" id="3.40.710.10">
    <property type="entry name" value="DD-peptidase/beta-lactamase superfamily"/>
    <property type="match status" value="1"/>
</dbReference>
<evidence type="ECO:0000259" key="2">
    <source>
        <dbReference type="Pfam" id="PF00905"/>
    </source>
</evidence>
<dbReference type="InterPro" id="IPR050515">
    <property type="entry name" value="Beta-lactam/transpept"/>
</dbReference>
<dbReference type="EMBL" id="JBHHMI010000012">
    <property type="protein sequence ID" value="MFB5268056.1"/>
    <property type="molecule type" value="Genomic_DNA"/>
</dbReference>
<reference evidence="3 4" key="1">
    <citation type="submission" date="2024-09" db="EMBL/GenBank/DDBJ databases">
        <title>Paenibacillus zeirhizospherea sp. nov., isolated from surface of the maize (Zea mays) roots in a horticulture field, Hungary.</title>
        <authorList>
            <person name="Marton D."/>
            <person name="Farkas M."/>
            <person name="Bedics A."/>
            <person name="Toth E."/>
            <person name="Tancsics A."/>
            <person name="Boka K."/>
            <person name="Maroti G."/>
            <person name="Kriszt B."/>
            <person name="Cserhati M."/>
        </authorList>
    </citation>
    <scope>NUCLEOTIDE SEQUENCE [LARGE SCALE GENOMIC DNA]</scope>
    <source>
        <strain evidence="3 4">KCTC 33519</strain>
    </source>
</reference>
<gene>
    <name evidence="3" type="ORF">ACE41H_14915</name>
</gene>
<dbReference type="InterPro" id="IPR036138">
    <property type="entry name" value="PBP_dimer_sf"/>
</dbReference>
<evidence type="ECO:0000313" key="3">
    <source>
        <dbReference type="EMBL" id="MFB5268056.1"/>
    </source>
</evidence>
<dbReference type="SUPFAM" id="SSF56601">
    <property type="entry name" value="beta-lactamase/transpeptidase-like"/>
    <property type="match status" value="1"/>
</dbReference>
<evidence type="ECO:0000313" key="4">
    <source>
        <dbReference type="Proteomes" id="UP001580346"/>
    </source>
</evidence>
<sequence>MQHQTNRNERHQRIQYVTVVLSVLIVILIIRLGWIQTFFVRSIVPNGNRTVREQAVIQRQEGIVVDTGRGDFTDRSGRSITGTWVRVPVLFPGGPVKQDGRLRQLARILNTDPAELLRRWKGLGSPLIWKDSSGKPLELTDQEAAYIARFAPGAAEALPYRRRYERAQNGMQWLGFLYERPEDSYRTSSGAAGLEKTLQPLLKGEGETFISHLVDAERHTLPDTGLHMNKPSNSYYPLQVQTTIDLALQRKIESLTEHSLMKEGAVVVLDAGNADVLAMVSRPFYDPRHVNPQGSDWSNRAVKAVVPGSIFKIVTAAAALEAGAAKEGETFHCHGDYGAYGLACWKEKGHGTLSLEQGFAESCNTVFAKLAERLSSRQLVQMAEALGLGRQVGWEGVNLAGMKQFRLFDGEEAGRVFDSRTQAEDTGARVQTAIGQRDVRMTPLQAANLVVTLLHNGEVRSPRLVRRIQYANGGTLLELPAHALPAATGKIHPHTAHTLLHWMEKVVQEGTGKGLASAKWKLAGKSGTAQTGQAGRAVNNQWFIGYGPVEKPRYAVAVLVQNAPANTPNQATKLFGQVMDFLASSEGGVSSS</sequence>
<dbReference type="PANTHER" id="PTHR30627:SF24">
    <property type="entry name" value="PENICILLIN-BINDING PROTEIN 4B"/>
    <property type="match status" value="1"/>
</dbReference>
<accession>A0ABV5AV17</accession>
<evidence type="ECO:0000256" key="1">
    <source>
        <dbReference type="SAM" id="Phobius"/>
    </source>
</evidence>
<dbReference type="InterPro" id="IPR001460">
    <property type="entry name" value="PCN-bd_Tpept"/>
</dbReference>
<dbReference type="Proteomes" id="UP001580346">
    <property type="component" value="Unassembled WGS sequence"/>
</dbReference>
<dbReference type="RefSeq" id="WP_375356149.1">
    <property type="nucleotide sequence ID" value="NZ_JBHHMI010000012.1"/>
</dbReference>
<feature type="transmembrane region" description="Helical" evidence="1">
    <location>
        <begin position="16"/>
        <end position="34"/>
    </location>
</feature>
<comment type="caution">
    <text evidence="3">The sequence shown here is derived from an EMBL/GenBank/DDBJ whole genome shotgun (WGS) entry which is preliminary data.</text>
</comment>
<dbReference type="InterPro" id="IPR012338">
    <property type="entry name" value="Beta-lactam/transpept-like"/>
</dbReference>
<keyword evidence="1" id="KW-0812">Transmembrane</keyword>
<dbReference type="PANTHER" id="PTHR30627">
    <property type="entry name" value="PEPTIDOGLYCAN D,D-TRANSPEPTIDASE"/>
    <property type="match status" value="1"/>
</dbReference>
<organism evidence="3 4">
    <name type="scientific">Paenibacillus enshidis</name>
    <dbReference type="NCBI Taxonomy" id="1458439"/>
    <lineage>
        <taxon>Bacteria</taxon>
        <taxon>Bacillati</taxon>
        <taxon>Bacillota</taxon>
        <taxon>Bacilli</taxon>
        <taxon>Bacillales</taxon>
        <taxon>Paenibacillaceae</taxon>
        <taxon>Paenibacillus</taxon>
    </lineage>
</organism>
<keyword evidence="4" id="KW-1185">Reference proteome</keyword>
<keyword evidence="1" id="KW-0472">Membrane</keyword>
<protein>
    <submittedName>
        <fullName evidence="3">Peptidoglycan D,D-transpeptidase FtsI family protein</fullName>
    </submittedName>
</protein>
<proteinExistence type="predicted"/>
<dbReference type="Pfam" id="PF00905">
    <property type="entry name" value="Transpeptidase"/>
    <property type="match status" value="1"/>
</dbReference>